<dbReference type="GO" id="GO:0046872">
    <property type="term" value="F:metal ion binding"/>
    <property type="evidence" value="ECO:0007669"/>
    <property type="project" value="UniProtKB-KW"/>
</dbReference>
<comment type="caution">
    <text evidence="7">The sequence shown here is derived from an EMBL/GenBank/DDBJ whole genome shotgun (WGS) entry which is preliminary data.</text>
</comment>
<dbReference type="GO" id="GO:0016787">
    <property type="term" value="F:hydrolase activity"/>
    <property type="evidence" value="ECO:0007669"/>
    <property type="project" value="UniProtKB-KW"/>
</dbReference>
<protein>
    <recommendedName>
        <fullName evidence="9">ChbG/HpnK family deacetylase</fullName>
    </recommendedName>
</protein>
<dbReference type="RefSeq" id="WP_189562820.1">
    <property type="nucleotide sequence ID" value="NZ_BMXF01000001.1"/>
</dbReference>
<dbReference type="GO" id="GO:0019213">
    <property type="term" value="F:deacetylase activity"/>
    <property type="evidence" value="ECO:0007669"/>
    <property type="project" value="TreeGrafter"/>
</dbReference>
<sequence>MKTNLLFLFIFCATTCLAQKLPARLIVRGDDMGFSHSGNLALVESYKNGIETSIEVIVPSPWFPEAVQLLKEIPTADVGIHLALTSEWDLVKWRPLTAASSLVNEDGYFYPMIFPNKNYPGQSISENKWKIEDVEREFRAQIEMALRHIPRISHVSAHMGCANLSKEVATMTKRLAQEYKIDIDPDDYAVQRLPMEGPRNTPAEKAQSFINALDKVQPDKTYLFVEHPGLDNAELRAIHHIGYENVAEDRQGVTNLFTDPKVKALIEKKGIKLIGYQDLVK</sequence>
<organism evidence="7 8">
    <name type="scientific">Persicitalea jodogahamensis</name>
    <dbReference type="NCBI Taxonomy" id="402147"/>
    <lineage>
        <taxon>Bacteria</taxon>
        <taxon>Pseudomonadati</taxon>
        <taxon>Bacteroidota</taxon>
        <taxon>Cytophagia</taxon>
        <taxon>Cytophagales</taxon>
        <taxon>Spirosomataceae</taxon>
        <taxon>Persicitalea</taxon>
    </lineage>
</organism>
<keyword evidence="2" id="KW-0479">Metal-binding</keyword>
<keyword evidence="3" id="KW-0378">Hydrolase</keyword>
<evidence type="ECO:0000256" key="3">
    <source>
        <dbReference type="ARBA" id="ARBA00022801"/>
    </source>
</evidence>
<proteinExistence type="predicted"/>
<dbReference type="Proteomes" id="UP000598271">
    <property type="component" value="Unassembled WGS sequence"/>
</dbReference>
<dbReference type="EMBL" id="BMXF01000001">
    <property type="protein sequence ID" value="GHB55216.1"/>
    <property type="molecule type" value="Genomic_DNA"/>
</dbReference>
<feature type="chain" id="PRO_5035220173" description="ChbG/HpnK family deacetylase" evidence="6">
    <location>
        <begin position="19"/>
        <end position="281"/>
    </location>
</feature>
<dbReference type="Pfam" id="PF04794">
    <property type="entry name" value="YdjC"/>
    <property type="match status" value="1"/>
</dbReference>
<accession>A0A8J3D5C0</accession>
<dbReference type="GO" id="GO:0005975">
    <property type="term" value="P:carbohydrate metabolic process"/>
    <property type="evidence" value="ECO:0007669"/>
    <property type="project" value="InterPro"/>
</dbReference>
<keyword evidence="8" id="KW-1185">Reference proteome</keyword>
<gene>
    <name evidence="7" type="ORF">GCM10007390_05510</name>
</gene>
<evidence type="ECO:0000256" key="1">
    <source>
        <dbReference type="ARBA" id="ARBA00001946"/>
    </source>
</evidence>
<evidence type="ECO:0000256" key="5">
    <source>
        <dbReference type="ARBA" id="ARBA00023277"/>
    </source>
</evidence>
<dbReference type="PANTHER" id="PTHR31609">
    <property type="entry name" value="YDJC DEACETYLASE FAMILY MEMBER"/>
    <property type="match status" value="1"/>
</dbReference>
<dbReference type="InterPro" id="IPR011330">
    <property type="entry name" value="Glyco_hydro/deAcase_b/a-brl"/>
</dbReference>
<keyword evidence="6" id="KW-0732">Signal</keyword>
<evidence type="ECO:0000256" key="6">
    <source>
        <dbReference type="SAM" id="SignalP"/>
    </source>
</evidence>
<dbReference type="SUPFAM" id="SSF88713">
    <property type="entry name" value="Glycoside hydrolase/deacetylase"/>
    <property type="match status" value="1"/>
</dbReference>
<dbReference type="InterPro" id="IPR006879">
    <property type="entry name" value="YdjC-like"/>
</dbReference>
<evidence type="ECO:0000256" key="2">
    <source>
        <dbReference type="ARBA" id="ARBA00022723"/>
    </source>
</evidence>
<reference evidence="7 8" key="1">
    <citation type="journal article" date="2014" name="Int. J. Syst. Evol. Microbiol.">
        <title>Complete genome sequence of Corynebacterium casei LMG S-19264T (=DSM 44701T), isolated from a smear-ripened cheese.</title>
        <authorList>
            <consortium name="US DOE Joint Genome Institute (JGI-PGF)"/>
            <person name="Walter F."/>
            <person name="Albersmeier A."/>
            <person name="Kalinowski J."/>
            <person name="Ruckert C."/>
        </authorList>
    </citation>
    <scope>NUCLEOTIDE SEQUENCE [LARGE SCALE GENOMIC DNA]</scope>
    <source>
        <strain evidence="7 8">KCTC 12866</strain>
    </source>
</reference>
<dbReference type="CDD" id="cd10802">
    <property type="entry name" value="YdjC_TTHB029_like"/>
    <property type="match status" value="1"/>
</dbReference>
<comment type="cofactor">
    <cofactor evidence="1">
        <name>Mg(2+)</name>
        <dbReference type="ChEBI" id="CHEBI:18420"/>
    </cofactor>
</comment>
<keyword evidence="4" id="KW-0460">Magnesium</keyword>
<name>A0A8J3D5C0_9BACT</name>
<feature type="signal peptide" evidence="6">
    <location>
        <begin position="1"/>
        <end position="18"/>
    </location>
</feature>
<evidence type="ECO:0000256" key="4">
    <source>
        <dbReference type="ARBA" id="ARBA00022842"/>
    </source>
</evidence>
<keyword evidence="5" id="KW-0119">Carbohydrate metabolism</keyword>
<dbReference type="AlphaFoldDB" id="A0A8J3D5C0"/>
<evidence type="ECO:0000313" key="7">
    <source>
        <dbReference type="EMBL" id="GHB55216.1"/>
    </source>
</evidence>
<evidence type="ECO:0000313" key="8">
    <source>
        <dbReference type="Proteomes" id="UP000598271"/>
    </source>
</evidence>
<dbReference type="Gene3D" id="3.20.20.370">
    <property type="entry name" value="Glycoside hydrolase/deacetylase"/>
    <property type="match status" value="1"/>
</dbReference>
<dbReference type="PANTHER" id="PTHR31609:SF1">
    <property type="entry name" value="CARBOHYDRATE DEACETYLASE"/>
    <property type="match status" value="1"/>
</dbReference>
<evidence type="ECO:0008006" key="9">
    <source>
        <dbReference type="Google" id="ProtNLM"/>
    </source>
</evidence>